<dbReference type="RefSeq" id="WP_167926067.1">
    <property type="nucleotide sequence ID" value="NZ_JAATVY010000010.1"/>
</dbReference>
<feature type="transmembrane region" description="Helical" evidence="1">
    <location>
        <begin position="9"/>
        <end position="29"/>
    </location>
</feature>
<dbReference type="EMBL" id="JAATVY010000010">
    <property type="protein sequence ID" value="NJC71151.1"/>
    <property type="molecule type" value="Genomic_DNA"/>
</dbReference>
<evidence type="ECO:0000313" key="3">
    <source>
        <dbReference type="Proteomes" id="UP000722989"/>
    </source>
</evidence>
<reference evidence="2 3" key="1">
    <citation type="submission" date="2020-03" db="EMBL/GenBank/DDBJ databases">
        <title>WGS of the type strain of Planosporangium spp.</title>
        <authorList>
            <person name="Thawai C."/>
        </authorList>
    </citation>
    <scope>NUCLEOTIDE SEQUENCE [LARGE SCALE GENOMIC DNA]</scope>
    <source>
        <strain evidence="2 3">TBRC 5610</strain>
    </source>
</reference>
<accession>A0ABX0XYP5</accession>
<evidence type="ECO:0008006" key="4">
    <source>
        <dbReference type="Google" id="ProtNLM"/>
    </source>
</evidence>
<keyword evidence="1" id="KW-0812">Transmembrane</keyword>
<evidence type="ECO:0000256" key="1">
    <source>
        <dbReference type="SAM" id="Phobius"/>
    </source>
</evidence>
<proteinExistence type="predicted"/>
<gene>
    <name evidence="2" type="ORF">HC031_15730</name>
</gene>
<keyword evidence="3" id="KW-1185">Reference proteome</keyword>
<keyword evidence="1" id="KW-0472">Membrane</keyword>
<feature type="transmembrane region" description="Helical" evidence="1">
    <location>
        <begin position="49"/>
        <end position="70"/>
    </location>
</feature>
<organism evidence="2 3">
    <name type="scientific">Planosporangium thailandense</name>
    <dbReference type="NCBI Taxonomy" id="765197"/>
    <lineage>
        <taxon>Bacteria</taxon>
        <taxon>Bacillati</taxon>
        <taxon>Actinomycetota</taxon>
        <taxon>Actinomycetes</taxon>
        <taxon>Micromonosporales</taxon>
        <taxon>Micromonosporaceae</taxon>
        <taxon>Planosporangium</taxon>
    </lineage>
</organism>
<protein>
    <recommendedName>
        <fullName evidence="4">Tryptophan-rich sensory protein</fullName>
    </recommendedName>
</protein>
<dbReference type="Proteomes" id="UP000722989">
    <property type="component" value="Unassembled WGS sequence"/>
</dbReference>
<keyword evidence="1" id="KW-1133">Transmembrane helix</keyword>
<evidence type="ECO:0000313" key="2">
    <source>
        <dbReference type="EMBL" id="NJC71151.1"/>
    </source>
</evidence>
<name>A0ABX0XYP5_9ACTN</name>
<comment type="caution">
    <text evidence="2">The sequence shown here is derived from an EMBL/GenBank/DDBJ whole genome shotgun (WGS) entry which is preliminary data.</text>
</comment>
<sequence length="136" mass="14592">MAVRKSKAWIAFVVINALVTFFGLSYIFFPGRDVVKAGYKTEGVLALPAVVWGTYVVLSALAMLVVATTGLRRGERWARRAALYEFAFLAAVVVIEPDPVVPTIFAAILAVALWRSARTSKRGTAPGELAAPAKPA</sequence>